<dbReference type="EMBL" id="DYUZ01000029">
    <property type="protein sequence ID" value="HJG37822.1"/>
    <property type="molecule type" value="Genomic_DNA"/>
</dbReference>
<dbReference type="NCBIfam" id="TIGR03071">
    <property type="entry name" value="couple_hipA"/>
    <property type="match status" value="1"/>
</dbReference>
<protein>
    <submittedName>
        <fullName evidence="2">HipA N-terminal domain-containing protein</fullName>
    </submittedName>
</protein>
<evidence type="ECO:0000313" key="2">
    <source>
        <dbReference type="EMBL" id="HJG37822.1"/>
    </source>
</evidence>
<feature type="domain" description="HipA N-terminal subdomain 1" evidence="1">
    <location>
        <begin position="15"/>
        <end position="51"/>
    </location>
</feature>
<comment type="caution">
    <text evidence="2">The sequence shown here is derived from an EMBL/GenBank/DDBJ whole genome shotgun (WGS) entry which is preliminary data.</text>
</comment>
<gene>
    <name evidence="2" type="ORF">K8V70_08200</name>
</gene>
<dbReference type="InterPro" id="IPR017508">
    <property type="entry name" value="HipA_N1"/>
</dbReference>
<sequence length="51" mass="5778">MSVLYTFREWESTYQLVGVVTFSQGELQFSYADSYLSSATARPISLSLPLH</sequence>
<name>A0A921IXF1_9ACTN</name>
<dbReference type="Proteomes" id="UP000753256">
    <property type="component" value="Unassembled WGS sequence"/>
</dbReference>
<evidence type="ECO:0000313" key="3">
    <source>
        <dbReference type="Proteomes" id="UP000753256"/>
    </source>
</evidence>
<organism evidence="2 3">
    <name type="scientific">Enorma phocaeensis</name>
    <dbReference type="NCBI Taxonomy" id="1871019"/>
    <lineage>
        <taxon>Bacteria</taxon>
        <taxon>Bacillati</taxon>
        <taxon>Actinomycetota</taxon>
        <taxon>Coriobacteriia</taxon>
        <taxon>Coriobacteriales</taxon>
        <taxon>Coriobacteriaceae</taxon>
        <taxon>Enorma</taxon>
    </lineage>
</organism>
<dbReference type="RefSeq" id="WP_423767118.1">
    <property type="nucleotide sequence ID" value="NZ_DYUZ01000029.1"/>
</dbReference>
<proteinExistence type="predicted"/>
<dbReference type="Pfam" id="PF13657">
    <property type="entry name" value="Couple_hipA"/>
    <property type="match status" value="1"/>
</dbReference>
<evidence type="ECO:0000259" key="1">
    <source>
        <dbReference type="Pfam" id="PF13657"/>
    </source>
</evidence>
<dbReference type="AlphaFoldDB" id="A0A921IXF1"/>
<accession>A0A921IXF1</accession>
<reference evidence="2" key="2">
    <citation type="submission" date="2021-09" db="EMBL/GenBank/DDBJ databases">
        <authorList>
            <person name="Gilroy R."/>
        </authorList>
    </citation>
    <scope>NUCLEOTIDE SEQUENCE</scope>
    <source>
        <strain evidence="2">ChiHjej13B12-9602</strain>
    </source>
</reference>
<reference evidence="2" key="1">
    <citation type="journal article" date="2021" name="PeerJ">
        <title>Extensive microbial diversity within the chicken gut microbiome revealed by metagenomics and culture.</title>
        <authorList>
            <person name="Gilroy R."/>
            <person name="Ravi A."/>
            <person name="Getino M."/>
            <person name="Pursley I."/>
            <person name="Horton D.L."/>
            <person name="Alikhan N.F."/>
            <person name="Baker D."/>
            <person name="Gharbi K."/>
            <person name="Hall N."/>
            <person name="Watson M."/>
            <person name="Adriaenssens E.M."/>
            <person name="Foster-Nyarko E."/>
            <person name="Jarju S."/>
            <person name="Secka A."/>
            <person name="Antonio M."/>
            <person name="Oren A."/>
            <person name="Chaudhuri R.R."/>
            <person name="La Ragione R."/>
            <person name="Hildebrand F."/>
            <person name="Pallen M.J."/>
        </authorList>
    </citation>
    <scope>NUCLEOTIDE SEQUENCE</scope>
    <source>
        <strain evidence="2">ChiHjej13B12-9602</strain>
    </source>
</reference>